<organism evidence="1 2">
    <name type="scientific">Stylosanthes scabra</name>
    <dbReference type="NCBI Taxonomy" id="79078"/>
    <lineage>
        <taxon>Eukaryota</taxon>
        <taxon>Viridiplantae</taxon>
        <taxon>Streptophyta</taxon>
        <taxon>Embryophyta</taxon>
        <taxon>Tracheophyta</taxon>
        <taxon>Spermatophyta</taxon>
        <taxon>Magnoliopsida</taxon>
        <taxon>eudicotyledons</taxon>
        <taxon>Gunneridae</taxon>
        <taxon>Pentapetalae</taxon>
        <taxon>rosids</taxon>
        <taxon>fabids</taxon>
        <taxon>Fabales</taxon>
        <taxon>Fabaceae</taxon>
        <taxon>Papilionoideae</taxon>
        <taxon>50 kb inversion clade</taxon>
        <taxon>dalbergioids sensu lato</taxon>
        <taxon>Dalbergieae</taxon>
        <taxon>Pterocarpus clade</taxon>
        <taxon>Stylosanthes</taxon>
    </lineage>
</organism>
<gene>
    <name evidence="1" type="ORF">PIB30_107074</name>
</gene>
<evidence type="ECO:0000313" key="2">
    <source>
        <dbReference type="Proteomes" id="UP001341840"/>
    </source>
</evidence>
<accession>A0ABU6SZI2</accession>
<name>A0ABU6SZI2_9FABA</name>
<sequence length="162" mass="18632">VRSYTTHIPCKCGITRDQVELFGDEERGDHVVAQPRRAIAQPRRAVARLDWGQFRLVLGLSRSCGLGRMVARVKMQLRPRATRPTVSSHGGAAQMRRSREGALRGARWRGVDREHPEWDFGIVRLRDGVVRVRALDRGLYEWILRLVRQHGLERAAMRLLCF</sequence>
<feature type="non-terminal residue" evidence="1">
    <location>
        <position position="1"/>
    </location>
</feature>
<protein>
    <submittedName>
        <fullName evidence="1">Uncharacterized protein</fullName>
    </submittedName>
</protein>
<comment type="caution">
    <text evidence="1">The sequence shown here is derived from an EMBL/GenBank/DDBJ whole genome shotgun (WGS) entry which is preliminary data.</text>
</comment>
<proteinExistence type="predicted"/>
<dbReference type="Proteomes" id="UP001341840">
    <property type="component" value="Unassembled WGS sequence"/>
</dbReference>
<dbReference type="EMBL" id="JASCZI010064844">
    <property type="protein sequence ID" value="MED6141797.1"/>
    <property type="molecule type" value="Genomic_DNA"/>
</dbReference>
<reference evidence="1 2" key="1">
    <citation type="journal article" date="2023" name="Plants (Basel)">
        <title>Bridging the Gap: Combining Genomics and Transcriptomics Approaches to Understand Stylosanthes scabra, an Orphan Legume from the Brazilian Caatinga.</title>
        <authorList>
            <person name="Ferreira-Neto J.R.C."/>
            <person name="da Silva M.D."/>
            <person name="Binneck E."/>
            <person name="de Melo N.F."/>
            <person name="da Silva R.H."/>
            <person name="de Melo A.L.T.M."/>
            <person name="Pandolfi V."/>
            <person name="Bustamante F.O."/>
            <person name="Brasileiro-Vidal A.C."/>
            <person name="Benko-Iseppon A.M."/>
        </authorList>
    </citation>
    <scope>NUCLEOTIDE SEQUENCE [LARGE SCALE GENOMIC DNA]</scope>
    <source>
        <tissue evidence="1">Leaves</tissue>
    </source>
</reference>
<keyword evidence="2" id="KW-1185">Reference proteome</keyword>
<evidence type="ECO:0000313" key="1">
    <source>
        <dbReference type="EMBL" id="MED6141797.1"/>
    </source>
</evidence>